<evidence type="ECO:0000256" key="2">
    <source>
        <dbReference type="SAM" id="SignalP"/>
    </source>
</evidence>
<proteinExistence type="predicted"/>
<dbReference type="Pfam" id="PF22422">
    <property type="entry name" value="MGH1-like_GH"/>
    <property type="match status" value="1"/>
</dbReference>
<sequence length="711" mass="78335">MVSAATMLGAAYALALVAAASPCTEQQIEQDAMKLLQDHVDVELGGVGAGKSDVVGFQYLKPAEALLAAQARAHENFTQAAAQVQRILTYQTPDGLLPHLVYGSSVPSGLHWIPSNRTFHPGPAFWQPTSLKEHEKTVRTSSFSTSTISAPPVAADVAWEIFRLAPYDSTLGVRTTAVQFLCDVYEPLKKLQKHLFATRRGVSGLLAARHPWETFSSLSLHWKGFLAEVKKAPDYDTVVKRIPQQARRRFEVGASTIFSAQDAVENIYEPMIYLAARTHQGARGSAIDNHGLAAFNSTTNNRFAVEDVEFNSLMLRSSLGLVNIGRVLVKHSSVCTGFYLTQKELLVEVEELWELSEGLKVALVGSDITRGLWNISTDFFADSSQVATTAAHSLRGFLPGYAVELDDNKKMRSMKHFLSEPGSFSFLCARFPASFISCSGDDWTEDAGSTSHRPATTTWLLYNYFLQRGFVKNKFPGLADYVRNKTREMVCKATALTRPSLFRFPLLLEAEEPARTALSPAYNSHDGRPVEVFDDNYLDSTLAAAALLNILLPAVTPPPSPDTPPVDHRILSVIMCVELVVAFGVAMSCFLFSVYFVANRPRQAHHFPVSTACRQSAAEHAERISQGKPDHNIEDVNDRGASGYSWVNRYSESSFSDCSPRSEYTPQELEESLLVAANGRYGSFNEDTRPQTTSNFVWKAGKKVLAAISPW</sequence>
<keyword evidence="1" id="KW-0472">Membrane</keyword>
<feature type="chain" id="PRO_5043494616" description="Mannosylglycerate hydrolase MGH1-like glycoside hydrolase domain-containing protein" evidence="2">
    <location>
        <begin position="20"/>
        <end position="711"/>
    </location>
</feature>
<dbReference type="SUPFAM" id="SSF48208">
    <property type="entry name" value="Six-hairpin glycosidases"/>
    <property type="match status" value="1"/>
</dbReference>
<dbReference type="Gene3D" id="1.50.10.10">
    <property type="match status" value="1"/>
</dbReference>
<keyword evidence="1" id="KW-0812">Transmembrane</keyword>
<evidence type="ECO:0000259" key="3">
    <source>
        <dbReference type="Pfam" id="PF22422"/>
    </source>
</evidence>
<dbReference type="InterPro" id="IPR054491">
    <property type="entry name" value="MGH1-like_GH"/>
</dbReference>
<evidence type="ECO:0000256" key="1">
    <source>
        <dbReference type="SAM" id="Phobius"/>
    </source>
</evidence>
<dbReference type="GO" id="GO:0005975">
    <property type="term" value="P:carbohydrate metabolic process"/>
    <property type="evidence" value="ECO:0007669"/>
    <property type="project" value="InterPro"/>
</dbReference>
<dbReference type="InterPro" id="IPR008928">
    <property type="entry name" value="6-hairpin_glycosidase_sf"/>
</dbReference>
<feature type="signal peptide" evidence="2">
    <location>
        <begin position="1"/>
        <end position="19"/>
    </location>
</feature>
<dbReference type="InterPro" id="IPR012341">
    <property type="entry name" value="6hp_glycosidase-like_sf"/>
</dbReference>
<gene>
    <name evidence="4" type="ORF">PM001_LOCUS6137</name>
</gene>
<name>A0AAV1THH5_9STRA</name>
<keyword evidence="1" id="KW-1133">Transmembrane helix</keyword>
<comment type="caution">
    <text evidence="4">The sequence shown here is derived from an EMBL/GenBank/DDBJ whole genome shotgun (WGS) entry which is preliminary data.</text>
</comment>
<evidence type="ECO:0000313" key="5">
    <source>
        <dbReference type="Proteomes" id="UP001162060"/>
    </source>
</evidence>
<feature type="transmembrane region" description="Helical" evidence="1">
    <location>
        <begin position="570"/>
        <end position="598"/>
    </location>
</feature>
<dbReference type="EMBL" id="CAKLBY020000049">
    <property type="protein sequence ID" value="CAK7919742.1"/>
    <property type="molecule type" value="Genomic_DNA"/>
</dbReference>
<feature type="domain" description="Mannosylglycerate hydrolase MGH1-like glycoside hydrolase" evidence="3">
    <location>
        <begin position="72"/>
        <end position="424"/>
    </location>
</feature>
<dbReference type="Proteomes" id="UP001162060">
    <property type="component" value="Unassembled WGS sequence"/>
</dbReference>
<evidence type="ECO:0000313" key="4">
    <source>
        <dbReference type="EMBL" id="CAK7919742.1"/>
    </source>
</evidence>
<dbReference type="AlphaFoldDB" id="A0AAV1THH5"/>
<accession>A0AAV1THH5</accession>
<organism evidence="4 5">
    <name type="scientific">Peronospora matthiolae</name>
    <dbReference type="NCBI Taxonomy" id="2874970"/>
    <lineage>
        <taxon>Eukaryota</taxon>
        <taxon>Sar</taxon>
        <taxon>Stramenopiles</taxon>
        <taxon>Oomycota</taxon>
        <taxon>Peronosporomycetes</taxon>
        <taxon>Peronosporales</taxon>
        <taxon>Peronosporaceae</taxon>
        <taxon>Peronospora</taxon>
    </lineage>
</organism>
<reference evidence="4" key="1">
    <citation type="submission" date="2024-01" db="EMBL/GenBank/DDBJ databases">
        <authorList>
            <person name="Webb A."/>
        </authorList>
    </citation>
    <scope>NUCLEOTIDE SEQUENCE</scope>
    <source>
        <strain evidence="4">Pm1</strain>
    </source>
</reference>
<protein>
    <recommendedName>
        <fullName evidence="3">Mannosylglycerate hydrolase MGH1-like glycoside hydrolase domain-containing protein</fullName>
    </recommendedName>
</protein>
<keyword evidence="2" id="KW-0732">Signal</keyword>